<dbReference type="STRING" id="279824.SAMN03080617_03628"/>
<keyword evidence="3" id="KW-1185">Reference proteome</keyword>
<dbReference type="InterPro" id="IPR045175">
    <property type="entry name" value="M28_fam"/>
</dbReference>
<evidence type="ECO:0000259" key="1">
    <source>
        <dbReference type="Pfam" id="PF04389"/>
    </source>
</evidence>
<dbReference type="EMBL" id="FMXE01000033">
    <property type="protein sequence ID" value="SDA92800.1"/>
    <property type="molecule type" value="Genomic_DNA"/>
</dbReference>
<reference evidence="3" key="1">
    <citation type="submission" date="2016-10" db="EMBL/GenBank/DDBJ databases">
        <authorList>
            <person name="Varghese N."/>
            <person name="Submissions S."/>
        </authorList>
    </citation>
    <scope>NUCLEOTIDE SEQUENCE [LARGE SCALE GENOMIC DNA]</scope>
    <source>
        <strain evidence="3">DSM 22703</strain>
    </source>
</reference>
<dbReference type="RefSeq" id="WP_092733150.1">
    <property type="nucleotide sequence ID" value="NZ_FMXE01000033.1"/>
</dbReference>
<name>A0A1G5ZE97_9BACT</name>
<dbReference type="GO" id="GO:0008235">
    <property type="term" value="F:metalloexopeptidase activity"/>
    <property type="evidence" value="ECO:0007669"/>
    <property type="project" value="InterPro"/>
</dbReference>
<proteinExistence type="predicted"/>
<evidence type="ECO:0000313" key="3">
    <source>
        <dbReference type="Proteomes" id="UP000198756"/>
    </source>
</evidence>
<dbReference type="InterPro" id="IPR007484">
    <property type="entry name" value="Peptidase_M28"/>
</dbReference>
<dbReference type="SUPFAM" id="SSF53187">
    <property type="entry name" value="Zn-dependent exopeptidases"/>
    <property type="match status" value="1"/>
</dbReference>
<dbReference type="Gene3D" id="3.40.630.10">
    <property type="entry name" value="Zn peptidases"/>
    <property type="match status" value="1"/>
</dbReference>
<gene>
    <name evidence="2" type="ORF">SAMN03080617_03628</name>
</gene>
<dbReference type="AlphaFoldDB" id="A0A1G5ZE97"/>
<dbReference type="GO" id="GO:0006508">
    <property type="term" value="P:proteolysis"/>
    <property type="evidence" value="ECO:0007669"/>
    <property type="project" value="InterPro"/>
</dbReference>
<sequence length="310" mass="34814">MDQQIQFQFKNILFFILFYFSSNISNGQSVDANKLIKHIEYLSSDELAGRKPLSEGSLAARKYILDEVTAYQNVQALYPDFIQRFSFTGRDLKKYEEAANLVAFIPGSNSRKVIVITAHYDHVGTGRPNADGDSIFNGADDNASGTAAMMTLAEYFSKNRPLHSMMFVALDAEELGLKGAKALVDDFPFPLEQIVLNVNLDMLSRSDKNELYASGTYHNPQFKPILEKAAAGSNPKLVLGHDTPGSGREDWTKSSDHGAFFDKKIPHLYFGVEDHKDYHKPSDEFKNIHQEFYIKAVNLVLKCILALDKE</sequence>
<dbReference type="Proteomes" id="UP000198756">
    <property type="component" value="Unassembled WGS sequence"/>
</dbReference>
<dbReference type="Pfam" id="PF04389">
    <property type="entry name" value="Peptidase_M28"/>
    <property type="match status" value="1"/>
</dbReference>
<protein>
    <submittedName>
        <fullName evidence="2">Peptidase family M28</fullName>
    </submittedName>
</protein>
<organism evidence="2 3">
    <name type="scientific">Algoriphagus alkaliphilus</name>
    <dbReference type="NCBI Taxonomy" id="279824"/>
    <lineage>
        <taxon>Bacteria</taxon>
        <taxon>Pseudomonadati</taxon>
        <taxon>Bacteroidota</taxon>
        <taxon>Cytophagia</taxon>
        <taxon>Cytophagales</taxon>
        <taxon>Cyclobacteriaceae</taxon>
        <taxon>Algoriphagus</taxon>
    </lineage>
</organism>
<dbReference type="OrthoDB" id="1521787at2"/>
<dbReference type="PANTHER" id="PTHR12147:SF26">
    <property type="entry name" value="PEPTIDASE M28 DOMAIN-CONTAINING PROTEIN"/>
    <property type="match status" value="1"/>
</dbReference>
<feature type="domain" description="Peptidase M28" evidence="1">
    <location>
        <begin position="100"/>
        <end position="301"/>
    </location>
</feature>
<dbReference type="PANTHER" id="PTHR12147">
    <property type="entry name" value="METALLOPEPTIDASE M28 FAMILY MEMBER"/>
    <property type="match status" value="1"/>
</dbReference>
<accession>A0A1G5ZE97</accession>
<evidence type="ECO:0000313" key="2">
    <source>
        <dbReference type="EMBL" id="SDA92800.1"/>
    </source>
</evidence>